<sequence length="318" mass="36874">MVPLSHLFIALLTTPLFLFFLRIWRRRHAPTSRRNPPPSPPKLPVLGNLHQMGSFPHRALHSFSHRYGPLMLLRLGQVPVLVASSAEAAREIMKTQDLTFSNRPRLSIPGRLLYNYKDVVFSPYSNYWRRIRSICVLHLLSTRRVQSYRRLRKEEMSIMVEKITRLGSSSAVVNLSDALMSMTNDIICMHAGPMQKLNIVLVGAMAALGKKHGGGRNFSELLMEFEELLGVFPLWEYIPWLNWTRRFASLDRRIDRVAKVFDEFMEIVIQEHRDREEREDIDDGGFDFVDILLQFQRDNRNSSPVEDDTIKAIIMRAS</sequence>
<evidence type="ECO:0000256" key="1">
    <source>
        <dbReference type="ARBA" id="ARBA00001971"/>
    </source>
</evidence>
<dbReference type="Pfam" id="PF00067">
    <property type="entry name" value="p450"/>
    <property type="match status" value="1"/>
</dbReference>
<dbReference type="GO" id="GO:0016020">
    <property type="term" value="C:membrane"/>
    <property type="evidence" value="ECO:0007669"/>
    <property type="project" value="UniProtKB-SubCell"/>
</dbReference>
<accession>A0A8X8VYI7</accession>
<name>A0A8X8VYI7_SALSN</name>
<evidence type="ECO:0000256" key="3">
    <source>
        <dbReference type="ARBA" id="ARBA00010617"/>
    </source>
</evidence>
<dbReference type="Proteomes" id="UP000298416">
    <property type="component" value="Unassembled WGS sequence"/>
</dbReference>
<evidence type="ECO:0000313" key="9">
    <source>
        <dbReference type="EMBL" id="KAG6384738.1"/>
    </source>
</evidence>
<evidence type="ECO:0000256" key="6">
    <source>
        <dbReference type="ARBA" id="ARBA00023002"/>
    </source>
</evidence>
<comment type="subcellular location">
    <subcellularLocation>
        <location evidence="2">Membrane</location>
        <topology evidence="2">Single-pass membrane protein</topology>
    </subcellularLocation>
</comment>
<feature type="transmembrane region" description="Helical" evidence="8">
    <location>
        <begin position="6"/>
        <end position="24"/>
    </location>
</feature>
<evidence type="ECO:0000256" key="5">
    <source>
        <dbReference type="ARBA" id="ARBA00022723"/>
    </source>
</evidence>
<gene>
    <name evidence="9" type="ORF">SASPL_153556</name>
</gene>
<dbReference type="InterPro" id="IPR001128">
    <property type="entry name" value="Cyt_P450"/>
</dbReference>
<protein>
    <submittedName>
        <fullName evidence="9">Uncharacterized protein</fullName>
    </submittedName>
</protein>
<organism evidence="9">
    <name type="scientific">Salvia splendens</name>
    <name type="common">Scarlet sage</name>
    <dbReference type="NCBI Taxonomy" id="180675"/>
    <lineage>
        <taxon>Eukaryota</taxon>
        <taxon>Viridiplantae</taxon>
        <taxon>Streptophyta</taxon>
        <taxon>Embryophyta</taxon>
        <taxon>Tracheophyta</taxon>
        <taxon>Spermatophyta</taxon>
        <taxon>Magnoliopsida</taxon>
        <taxon>eudicotyledons</taxon>
        <taxon>Gunneridae</taxon>
        <taxon>Pentapetalae</taxon>
        <taxon>asterids</taxon>
        <taxon>lamiids</taxon>
        <taxon>Lamiales</taxon>
        <taxon>Lamiaceae</taxon>
        <taxon>Nepetoideae</taxon>
        <taxon>Mentheae</taxon>
        <taxon>Salviinae</taxon>
        <taxon>Salvia</taxon>
        <taxon>Salvia subgen. Calosphace</taxon>
        <taxon>core Calosphace</taxon>
    </lineage>
</organism>
<evidence type="ECO:0000256" key="7">
    <source>
        <dbReference type="ARBA" id="ARBA00023004"/>
    </source>
</evidence>
<comment type="caution">
    <text evidence="9">The sequence shown here is derived from an EMBL/GenBank/DDBJ whole genome shotgun (WGS) entry which is preliminary data.</text>
</comment>
<dbReference type="InterPro" id="IPR036396">
    <property type="entry name" value="Cyt_P450_sf"/>
</dbReference>
<evidence type="ECO:0000313" key="10">
    <source>
        <dbReference type="Proteomes" id="UP000298416"/>
    </source>
</evidence>
<dbReference type="GO" id="GO:0020037">
    <property type="term" value="F:heme binding"/>
    <property type="evidence" value="ECO:0007669"/>
    <property type="project" value="InterPro"/>
</dbReference>
<evidence type="ECO:0000256" key="8">
    <source>
        <dbReference type="SAM" id="Phobius"/>
    </source>
</evidence>
<dbReference type="SUPFAM" id="SSF48264">
    <property type="entry name" value="Cytochrome P450"/>
    <property type="match status" value="1"/>
</dbReference>
<dbReference type="AlphaFoldDB" id="A0A8X8VYI7"/>
<keyword evidence="7" id="KW-0408">Iron</keyword>
<dbReference type="Gene3D" id="1.10.630.10">
    <property type="entry name" value="Cytochrome P450"/>
    <property type="match status" value="1"/>
</dbReference>
<dbReference type="InterPro" id="IPR002401">
    <property type="entry name" value="Cyt_P450_E_grp-I"/>
</dbReference>
<reference evidence="9" key="2">
    <citation type="submission" date="2020-08" db="EMBL/GenBank/DDBJ databases">
        <title>Plant Genome Project.</title>
        <authorList>
            <person name="Zhang R.-G."/>
        </authorList>
    </citation>
    <scope>NUCLEOTIDE SEQUENCE</scope>
    <source>
        <strain evidence="9">Huo1</strain>
        <tissue evidence="9">Leaf</tissue>
    </source>
</reference>
<keyword evidence="8" id="KW-0812">Transmembrane</keyword>
<dbReference type="PANTHER" id="PTHR47955">
    <property type="entry name" value="CYTOCHROME P450 FAMILY 71 PROTEIN"/>
    <property type="match status" value="1"/>
</dbReference>
<keyword evidence="6" id="KW-0560">Oxidoreductase</keyword>
<dbReference type="GO" id="GO:0005506">
    <property type="term" value="F:iron ion binding"/>
    <property type="evidence" value="ECO:0007669"/>
    <property type="project" value="InterPro"/>
</dbReference>
<evidence type="ECO:0000256" key="2">
    <source>
        <dbReference type="ARBA" id="ARBA00004167"/>
    </source>
</evidence>
<dbReference type="PANTHER" id="PTHR47955:SF15">
    <property type="entry name" value="CYTOCHROME P450 71A2-LIKE"/>
    <property type="match status" value="1"/>
</dbReference>
<evidence type="ECO:0000256" key="4">
    <source>
        <dbReference type="ARBA" id="ARBA00022617"/>
    </source>
</evidence>
<dbReference type="GO" id="GO:0016114">
    <property type="term" value="P:terpenoid biosynthetic process"/>
    <property type="evidence" value="ECO:0007669"/>
    <property type="project" value="UniProtKB-ARBA"/>
</dbReference>
<reference evidence="9" key="1">
    <citation type="submission" date="2018-01" db="EMBL/GenBank/DDBJ databases">
        <authorList>
            <person name="Mao J.F."/>
        </authorList>
    </citation>
    <scope>NUCLEOTIDE SEQUENCE</scope>
    <source>
        <strain evidence="9">Huo1</strain>
        <tissue evidence="9">Leaf</tissue>
    </source>
</reference>
<keyword evidence="10" id="KW-1185">Reference proteome</keyword>
<keyword evidence="4" id="KW-0349">Heme</keyword>
<dbReference type="GO" id="GO:0016712">
    <property type="term" value="F:oxidoreductase activity, acting on paired donors, with incorporation or reduction of molecular oxygen, reduced flavin or flavoprotein as one donor, and incorporation of one atom of oxygen"/>
    <property type="evidence" value="ECO:0007669"/>
    <property type="project" value="UniProtKB-ARBA"/>
</dbReference>
<keyword evidence="8" id="KW-0472">Membrane</keyword>
<comment type="similarity">
    <text evidence="3">Belongs to the cytochrome P450 family.</text>
</comment>
<dbReference type="PRINTS" id="PR00463">
    <property type="entry name" value="EP450I"/>
</dbReference>
<keyword evidence="5" id="KW-0479">Metal-binding</keyword>
<dbReference type="EMBL" id="PNBA02000022">
    <property type="protein sequence ID" value="KAG6384738.1"/>
    <property type="molecule type" value="Genomic_DNA"/>
</dbReference>
<comment type="cofactor">
    <cofactor evidence="1">
        <name>heme</name>
        <dbReference type="ChEBI" id="CHEBI:30413"/>
    </cofactor>
</comment>
<proteinExistence type="inferred from homology"/>
<keyword evidence="8" id="KW-1133">Transmembrane helix</keyword>